<dbReference type="InterPro" id="IPR049730">
    <property type="entry name" value="SNF2/RAD54-like_C"/>
</dbReference>
<sequence length="1124" mass="127073">MKQVVNELAPDQKMQADWMRQLETARAILDRHSKGIHSVLLADEVGMGKTYAALAAIALHLFQTDKNDRKVLLVVPNALLSSKWEQEIRTFNRDYLLRREGKELRPLIVSGYWDLVQNLHDYQNIDVPRISERMLRCFTFLVKEWFDGSRRKAYKRKTQWPICNGLHELHSDVLELTSYLSPLALSNFLDDQISLEPDRFKNMAQDLEAGKPSEFLKQLFRTFGSRQDAMEPNVFIVAMSALSRTRSDHSDARLFSSYIVSRGLKHRKSPVRLNVMGKVHAANLVSGPEAIKPLGKKRHLDWLNSIADTKLWGFEDAVDKEINKYGQETLVNELLGDHPNKTLKEISDRIIRRKLGEANIVLAVIDEVHNWKNGGNGAGEFSRMFRSQIPNKLMMSATPFQLHEEELGRVFSFVAAENDQSLKIVSGLIAPGGSASSCLKSSARFQAAWGNLTELEIREIQHLIDIHPENDDRSRQSMLLAQCKKGNLNDKLVAFVAALLDYHHAIRTLQDELSNIIIRHTKSRDKRHVHAGSEYSRTGAPDYTKPRSSLYPTTGLGDESGALLSYVGMRVEQLVRRDTVRSGREANAHILSGFSSSIGAFRESNSGLISAKGITDETKRYLSFFDSALSQTIHPKVAATVERAFSNYQAGSKTLIFCERLATQDEIVRNLREKIAATAFPSGSVEIAKRLRKEVLKDFQSIELYLSRSFRSAFPNVVGSPANRETIATEIDRHQVSLGRLSNRQRNKLIDLLVLDAEAPKNPTTELIRKLMVTEPALRAYLRLDKNPELDSFDDDPEDDDADEEFARGFDEISAGVCIWYPFPDSAAFHKLLWTLLSNECEQFSESAGNADPSAIAHLLLDLGQGLRKILLRLDTLRSLEPNQTKRPGAPIARMLALSAETPLISPWHRMLEFLRILIEAQGSIRRPQRHSSRRQSLWKGVYLRDEEIVSELHGEVKSDTRISRCAAFNSPLLPDILVCTAIGSEGIDLHLNCDEIIHHDLPWNPARFEQRTGRIDRVGSLAERLYRPGIRDHLLDIGVPFLAFDYDEFQFKTLLSRAQKFEVLLGKPEFTLDVDEHLDDPENSNSIVLDKDEASHTNESKLAVSLPKELVDMVRIDLSVASK</sequence>
<evidence type="ECO:0000313" key="4">
    <source>
        <dbReference type="EMBL" id="OQW85975.1"/>
    </source>
</evidence>
<dbReference type="Gene3D" id="3.40.50.300">
    <property type="entry name" value="P-loop containing nucleotide triphosphate hydrolases"/>
    <property type="match status" value="2"/>
</dbReference>
<gene>
    <name evidence="4" type="ORF">BWK72_19430</name>
</gene>
<reference evidence="4 5" key="1">
    <citation type="submission" date="2017-01" db="EMBL/GenBank/DDBJ databases">
        <title>Novel large sulfur bacteria in the metagenomes of groundwater-fed chemosynthetic microbial mats in the Lake Huron basin.</title>
        <authorList>
            <person name="Sharrar A.M."/>
            <person name="Flood B.E."/>
            <person name="Bailey J.V."/>
            <person name="Jones D.S."/>
            <person name="Biddanda B."/>
            <person name="Ruberg S.A."/>
            <person name="Marcus D.N."/>
            <person name="Dick G.J."/>
        </authorList>
    </citation>
    <scope>NUCLEOTIDE SEQUENCE [LARGE SCALE GENOMIC DNA]</scope>
    <source>
        <strain evidence="4">A7</strain>
    </source>
</reference>
<evidence type="ECO:0000256" key="2">
    <source>
        <dbReference type="SAM" id="MobiDB-lite"/>
    </source>
</evidence>
<dbReference type="InterPro" id="IPR038718">
    <property type="entry name" value="SNF2-like_sf"/>
</dbReference>
<evidence type="ECO:0000259" key="3">
    <source>
        <dbReference type="PROSITE" id="PS51194"/>
    </source>
</evidence>
<dbReference type="GO" id="GO:0016787">
    <property type="term" value="F:hydrolase activity"/>
    <property type="evidence" value="ECO:0007669"/>
    <property type="project" value="UniProtKB-KW"/>
</dbReference>
<dbReference type="PROSITE" id="PS51194">
    <property type="entry name" value="HELICASE_CTER"/>
    <property type="match status" value="1"/>
</dbReference>
<dbReference type="InterPro" id="IPR027417">
    <property type="entry name" value="P-loop_NTPase"/>
</dbReference>
<dbReference type="PANTHER" id="PTHR10799">
    <property type="entry name" value="SNF2/RAD54 HELICASE FAMILY"/>
    <property type="match status" value="1"/>
</dbReference>
<dbReference type="EMBL" id="MTEI01000026">
    <property type="protein sequence ID" value="OQW85975.1"/>
    <property type="molecule type" value="Genomic_DNA"/>
</dbReference>
<comment type="caution">
    <text evidence="4">The sequence shown here is derived from an EMBL/GenBank/DDBJ whole genome shotgun (WGS) entry which is preliminary data.</text>
</comment>
<evidence type="ECO:0000256" key="1">
    <source>
        <dbReference type="ARBA" id="ARBA00022801"/>
    </source>
</evidence>
<dbReference type="Pfam" id="PF00271">
    <property type="entry name" value="Helicase_C"/>
    <property type="match status" value="1"/>
</dbReference>
<dbReference type="Pfam" id="PF00176">
    <property type="entry name" value="SNF2-rel_dom"/>
    <property type="match status" value="1"/>
</dbReference>
<dbReference type="InterPro" id="IPR001650">
    <property type="entry name" value="Helicase_C-like"/>
</dbReference>
<feature type="domain" description="Helicase C-terminal" evidence="3">
    <location>
        <begin position="907"/>
        <end position="1083"/>
    </location>
</feature>
<dbReference type="SUPFAM" id="SSF52540">
    <property type="entry name" value="P-loop containing nucleoside triphosphate hydrolases"/>
    <property type="match status" value="2"/>
</dbReference>
<dbReference type="GO" id="GO:0005524">
    <property type="term" value="F:ATP binding"/>
    <property type="evidence" value="ECO:0007669"/>
    <property type="project" value="InterPro"/>
</dbReference>
<accession>A0A1W9KP94</accession>
<dbReference type="Proteomes" id="UP000192505">
    <property type="component" value="Unassembled WGS sequence"/>
</dbReference>
<protein>
    <recommendedName>
        <fullName evidence="3">Helicase C-terminal domain-containing protein</fullName>
    </recommendedName>
</protein>
<dbReference type="InterPro" id="IPR000330">
    <property type="entry name" value="SNF2_N"/>
</dbReference>
<evidence type="ECO:0000313" key="5">
    <source>
        <dbReference type="Proteomes" id="UP000192505"/>
    </source>
</evidence>
<dbReference type="Gene3D" id="3.40.50.10810">
    <property type="entry name" value="Tandem AAA-ATPase domain"/>
    <property type="match status" value="1"/>
</dbReference>
<dbReference type="SMART" id="SM00487">
    <property type="entry name" value="DEXDc"/>
    <property type="match status" value="1"/>
</dbReference>
<dbReference type="CDD" id="cd18793">
    <property type="entry name" value="SF2_C_SNF"/>
    <property type="match status" value="1"/>
</dbReference>
<organism evidence="4 5">
    <name type="scientific">Rhodoferax ferrireducens</name>
    <dbReference type="NCBI Taxonomy" id="192843"/>
    <lineage>
        <taxon>Bacteria</taxon>
        <taxon>Pseudomonadati</taxon>
        <taxon>Pseudomonadota</taxon>
        <taxon>Betaproteobacteria</taxon>
        <taxon>Burkholderiales</taxon>
        <taxon>Comamonadaceae</taxon>
        <taxon>Rhodoferax</taxon>
    </lineage>
</organism>
<name>A0A1W9KP94_9BURK</name>
<proteinExistence type="predicted"/>
<dbReference type="InterPro" id="IPR014001">
    <property type="entry name" value="Helicase_ATP-bd"/>
</dbReference>
<feature type="region of interest" description="Disordered" evidence="2">
    <location>
        <begin position="528"/>
        <end position="547"/>
    </location>
</feature>
<keyword evidence="1" id="KW-0378">Hydrolase</keyword>
<dbReference type="GO" id="GO:0004386">
    <property type="term" value="F:helicase activity"/>
    <property type="evidence" value="ECO:0007669"/>
    <property type="project" value="UniProtKB-KW"/>
</dbReference>
<dbReference type="AlphaFoldDB" id="A0A1W9KP94"/>
<dbReference type="SMART" id="SM00490">
    <property type="entry name" value="HELICc"/>
    <property type="match status" value="1"/>
</dbReference>